<evidence type="ECO:0000313" key="12">
    <source>
        <dbReference type="Proteomes" id="UP000029444"/>
    </source>
</evidence>
<dbReference type="GO" id="GO:0015671">
    <property type="term" value="P:oxygen transport"/>
    <property type="evidence" value="ECO:0007669"/>
    <property type="project" value="InterPro"/>
</dbReference>
<dbReference type="InterPro" id="IPR012292">
    <property type="entry name" value="Globin/Proto"/>
</dbReference>
<dbReference type="Pfam" id="PF01152">
    <property type="entry name" value="Bac_globin"/>
    <property type="match status" value="1"/>
</dbReference>
<keyword evidence="5 8" id="KW-0479">Metal-binding</keyword>
<feature type="binding site" description="distal binding residue" evidence="8">
    <location>
        <position position="79"/>
    </location>
    <ligand>
        <name>heme</name>
        <dbReference type="ChEBI" id="CHEBI:30413"/>
    </ligand>
    <ligandPart>
        <name>Fe</name>
        <dbReference type="ChEBI" id="CHEBI:18248"/>
    </ligandPart>
</feature>
<evidence type="ECO:0000259" key="10">
    <source>
        <dbReference type="PROSITE" id="PS50111"/>
    </source>
</evidence>
<protein>
    <submittedName>
        <fullName evidence="11">Putative methyl-accepting chemotaxis protein</fullName>
    </submittedName>
</protein>
<dbReference type="Gene3D" id="1.10.287.950">
    <property type="entry name" value="Methyl-accepting chemotaxis protein"/>
    <property type="match status" value="1"/>
</dbReference>
<gene>
    <name evidence="11" type="ORF">Y5S_00186</name>
</gene>
<dbReference type="GO" id="GO:0046872">
    <property type="term" value="F:metal ion binding"/>
    <property type="evidence" value="ECO:0007669"/>
    <property type="project" value="UniProtKB-KW"/>
</dbReference>
<evidence type="ECO:0000256" key="9">
    <source>
        <dbReference type="PROSITE-ProRule" id="PRU00284"/>
    </source>
</evidence>
<dbReference type="STRING" id="1177154.Y5S_00186"/>
<dbReference type="Gene3D" id="1.10.490.10">
    <property type="entry name" value="Globins"/>
    <property type="match status" value="1"/>
</dbReference>
<dbReference type="InterPro" id="IPR004089">
    <property type="entry name" value="MCPsignal_dom"/>
</dbReference>
<dbReference type="PATRIC" id="fig|1177154.3.peg.187"/>
<evidence type="ECO:0000313" key="11">
    <source>
        <dbReference type="EMBL" id="KGD66519.1"/>
    </source>
</evidence>
<accession>A0A095SQ96</accession>
<evidence type="ECO:0000256" key="4">
    <source>
        <dbReference type="ARBA" id="ARBA00022617"/>
    </source>
</evidence>
<keyword evidence="3" id="KW-0813">Transport</keyword>
<dbReference type="InterPro" id="IPR001486">
    <property type="entry name" value="Hemoglobin_trunc"/>
</dbReference>
<dbReference type="eggNOG" id="COG0840">
    <property type="taxonomic scope" value="Bacteria"/>
</dbReference>
<dbReference type="PANTHER" id="PTHR32089:SF112">
    <property type="entry name" value="LYSOZYME-LIKE PROTEIN-RELATED"/>
    <property type="match status" value="1"/>
</dbReference>
<dbReference type="GO" id="GO:0019825">
    <property type="term" value="F:oxygen binding"/>
    <property type="evidence" value="ECO:0007669"/>
    <property type="project" value="InterPro"/>
</dbReference>
<keyword evidence="7 9" id="KW-0807">Transducer</keyword>
<dbReference type="InterPro" id="IPR000014">
    <property type="entry name" value="PAS"/>
</dbReference>
<comment type="subcellular location">
    <subcellularLocation>
        <location evidence="2">Membrane</location>
    </subcellularLocation>
</comment>
<evidence type="ECO:0000256" key="6">
    <source>
        <dbReference type="ARBA" id="ARBA00023004"/>
    </source>
</evidence>
<dbReference type="GO" id="GO:0016020">
    <property type="term" value="C:membrane"/>
    <property type="evidence" value="ECO:0007669"/>
    <property type="project" value="UniProtKB-SubCell"/>
</dbReference>
<proteinExistence type="predicted"/>
<dbReference type="CDD" id="cd00454">
    <property type="entry name" value="TrHb1_N"/>
    <property type="match status" value="1"/>
</dbReference>
<dbReference type="InterPro" id="IPR009050">
    <property type="entry name" value="Globin-like_sf"/>
</dbReference>
<dbReference type="SUPFAM" id="SSF46458">
    <property type="entry name" value="Globin-like"/>
    <property type="match status" value="1"/>
</dbReference>
<comment type="caution">
    <text evidence="11">The sequence shown here is derived from an EMBL/GenBank/DDBJ whole genome shotgun (WGS) entry which is preliminary data.</text>
</comment>
<dbReference type="CDD" id="cd00130">
    <property type="entry name" value="PAS"/>
    <property type="match status" value="1"/>
</dbReference>
<evidence type="ECO:0000256" key="7">
    <source>
        <dbReference type="ARBA" id="ARBA00023224"/>
    </source>
</evidence>
<evidence type="ECO:0000256" key="8">
    <source>
        <dbReference type="PIRSR" id="PIRSR601486-1"/>
    </source>
</evidence>
<dbReference type="PROSITE" id="PS50111">
    <property type="entry name" value="CHEMOTAXIS_TRANSDUC_2"/>
    <property type="match status" value="1"/>
</dbReference>
<dbReference type="InterPro" id="IPR019795">
    <property type="entry name" value="Globin_bac-like_CS"/>
</dbReference>
<sequence length="671" mass="72738">MSNQQNNSNDDSLYSQVGGEPAIKAVVTEFYNRVLGDPSLAPFFRHKQRKGLEKSQVRFFSQALGGPRNYSGRTMAEAHKNMNITVKTFDKVAEYLNDTLLAVGVAEDLAEQIMQAVAPLKGEIVNESNANQTNGNQPASDSALRDVDVETSVTDSLEGVKATLESLQANVFVADTSLNIVYINPRANETLATISQPIYNTFGVRIEEILNGHIHRFHRDPKRVETILRNPNAMPHSADFNFGGVTLRTRINAVLTGEKKIAGYTVCWEDVTTELRQENEFRRVMNMVDQMPTNVFLCDRDLKIIYLNPSATVTMKKLEAHLPIKAHELLGANIDIFHKRPEHQRRILSDPSNLPYRARINIGEEKADLLVNAIYDAEGSYVGPMLTWEIVTEKVLLEERIRGTVEVLATSSEEMIATSDQMGSNAAITSREANSAVNTADDINENVQAVSTSIEEMGASIKEIAKNATDAARVADEAVSIAEGTNTTISSLGTSSAEIGKVIKVITGIAQQTNLLALNATIEAARAGDAGRGFAVVANEVKELAKETGRATEDIGQKIEAIQVDVKGAIEGIARISEVIHHISQVQGSIASAVEEQTITTNEMGRRVGDAAKGTNEVASNISGVAEAAKSTNAGVESMRQAAAELAKLSADLQTLVVDAERNSRADNQSK</sequence>
<dbReference type="EMBL" id="ARXV01000001">
    <property type="protein sequence ID" value="KGD66519.1"/>
    <property type="molecule type" value="Genomic_DNA"/>
</dbReference>
<feature type="domain" description="Methyl-accepting transducer" evidence="10">
    <location>
        <begin position="418"/>
        <end position="647"/>
    </location>
</feature>
<reference evidence="11 12" key="1">
    <citation type="submission" date="2012-09" db="EMBL/GenBank/DDBJ databases">
        <title>Genome Sequence of alkane-degrading Bacterium Alcanivorax sp. 19-m-6.</title>
        <authorList>
            <person name="Lai Q."/>
            <person name="Shao Z."/>
        </authorList>
    </citation>
    <scope>NUCLEOTIDE SEQUENCE [LARGE SCALE GENOMIC DNA]</scope>
    <source>
        <strain evidence="11 12">19-m-6</strain>
    </source>
</reference>
<dbReference type="PROSITE" id="PS01213">
    <property type="entry name" value="GLOBIN_FAM_2"/>
    <property type="match status" value="1"/>
</dbReference>
<dbReference type="OrthoDB" id="9765776at2"/>
<keyword evidence="6 8" id="KW-0408">Iron</keyword>
<dbReference type="Gene3D" id="3.30.450.20">
    <property type="entry name" value="PAS domain"/>
    <property type="match status" value="2"/>
</dbReference>
<dbReference type="SMART" id="SM00283">
    <property type="entry name" value="MA"/>
    <property type="match status" value="1"/>
</dbReference>
<dbReference type="RefSeq" id="WP_052041283.1">
    <property type="nucleotide sequence ID" value="NZ_ARXV01000001.1"/>
</dbReference>
<comment type="cofactor">
    <cofactor evidence="1">
        <name>heme</name>
        <dbReference type="ChEBI" id="CHEBI:30413"/>
    </cofactor>
</comment>
<dbReference type="Pfam" id="PF00015">
    <property type="entry name" value="MCPsignal"/>
    <property type="match status" value="1"/>
</dbReference>
<dbReference type="Pfam" id="PF13188">
    <property type="entry name" value="PAS_8"/>
    <property type="match status" value="1"/>
</dbReference>
<keyword evidence="12" id="KW-1185">Reference proteome</keyword>
<evidence type="ECO:0000256" key="3">
    <source>
        <dbReference type="ARBA" id="ARBA00022448"/>
    </source>
</evidence>
<evidence type="ECO:0000256" key="1">
    <source>
        <dbReference type="ARBA" id="ARBA00001971"/>
    </source>
</evidence>
<dbReference type="SUPFAM" id="SSF58104">
    <property type="entry name" value="Methyl-accepting chemotaxis protein (MCP) signaling domain"/>
    <property type="match status" value="1"/>
</dbReference>
<organism evidence="11 12">
    <name type="scientific">Alcanivorax nanhaiticus</name>
    <dbReference type="NCBI Taxonomy" id="1177154"/>
    <lineage>
        <taxon>Bacteria</taxon>
        <taxon>Pseudomonadati</taxon>
        <taxon>Pseudomonadota</taxon>
        <taxon>Gammaproteobacteria</taxon>
        <taxon>Oceanospirillales</taxon>
        <taxon>Alcanivoracaceae</taxon>
        <taxon>Alcanivorax</taxon>
    </lineage>
</organism>
<dbReference type="GO" id="GO:0006935">
    <property type="term" value="P:chemotaxis"/>
    <property type="evidence" value="ECO:0007669"/>
    <property type="project" value="UniProtKB-ARBA"/>
</dbReference>
<name>A0A095SQ96_9GAMM</name>
<dbReference type="GO" id="GO:0007165">
    <property type="term" value="P:signal transduction"/>
    <property type="evidence" value="ECO:0007669"/>
    <property type="project" value="UniProtKB-KW"/>
</dbReference>
<evidence type="ECO:0000256" key="5">
    <source>
        <dbReference type="ARBA" id="ARBA00022723"/>
    </source>
</evidence>
<keyword evidence="4 8" id="KW-0349">Heme</keyword>
<dbReference type="AlphaFoldDB" id="A0A095SQ96"/>
<dbReference type="PANTHER" id="PTHR32089">
    <property type="entry name" value="METHYL-ACCEPTING CHEMOTAXIS PROTEIN MCPB"/>
    <property type="match status" value="1"/>
</dbReference>
<dbReference type="GO" id="GO:0020037">
    <property type="term" value="F:heme binding"/>
    <property type="evidence" value="ECO:0007669"/>
    <property type="project" value="InterPro"/>
</dbReference>
<evidence type="ECO:0000256" key="2">
    <source>
        <dbReference type="ARBA" id="ARBA00004370"/>
    </source>
</evidence>
<dbReference type="Proteomes" id="UP000029444">
    <property type="component" value="Unassembled WGS sequence"/>
</dbReference>